<sequence length="126" mass="14059">MLWWFQKFLPRTSQEAFVKNVGLQSRSNSKLNNLSAAAVSAHVVDLEDQLKRSQDQSAEMKKELDAIKKKSEEEVASIKMKADVAEAAQAQRDKDYQALLTRTEDNDARVAHMMALFGSNNSSAGN</sequence>
<evidence type="ECO:0000313" key="2">
    <source>
        <dbReference type="EMBL" id="KAK1686375.1"/>
    </source>
</evidence>
<evidence type="ECO:0000256" key="1">
    <source>
        <dbReference type="SAM" id="Coils"/>
    </source>
</evidence>
<comment type="caution">
    <text evidence="2">The sequence shown here is derived from an EMBL/GenBank/DDBJ whole genome shotgun (WGS) entry which is preliminary data.</text>
</comment>
<keyword evidence="3" id="KW-1185">Reference proteome</keyword>
<dbReference type="AlphaFoldDB" id="A0AAD8TNF0"/>
<reference evidence="2" key="1">
    <citation type="submission" date="2023-07" db="EMBL/GenBank/DDBJ databases">
        <title>A chromosome-level genome assembly of Lolium multiflorum.</title>
        <authorList>
            <person name="Chen Y."/>
            <person name="Copetti D."/>
            <person name="Kolliker R."/>
            <person name="Studer B."/>
        </authorList>
    </citation>
    <scope>NUCLEOTIDE SEQUENCE</scope>
    <source>
        <strain evidence="2">02402/16</strain>
        <tissue evidence="2">Leaf</tissue>
    </source>
</reference>
<organism evidence="2 3">
    <name type="scientific">Lolium multiflorum</name>
    <name type="common">Italian ryegrass</name>
    <name type="synonym">Lolium perenne subsp. multiflorum</name>
    <dbReference type="NCBI Taxonomy" id="4521"/>
    <lineage>
        <taxon>Eukaryota</taxon>
        <taxon>Viridiplantae</taxon>
        <taxon>Streptophyta</taxon>
        <taxon>Embryophyta</taxon>
        <taxon>Tracheophyta</taxon>
        <taxon>Spermatophyta</taxon>
        <taxon>Magnoliopsida</taxon>
        <taxon>Liliopsida</taxon>
        <taxon>Poales</taxon>
        <taxon>Poaceae</taxon>
        <taxon>BOP clade</taxon>
        <taxon>Pooideae</taxon>
        <taxon>Poodae</taxon>
        <taxon>Poeae</taxon>
        <taxon>Poeae Chloroplast Group 2 (Poeae type)</taxon>
        <taxon>Loliodinae</taxon>
        <taxon>Loliinae</taxon>
        <taxon>Lolium</taxon>
    </lineage>
</organism>
<evidence type="ECO:0000313" key="3">
    <source>
        <dbReference type="Proteomes" id="UP001231189"/>
    </source>
</evidence>
<dbReference type="Proteomes" id="UP001231189">
    <property type="component" value="Unassembled WGS sequence"/>
</dbReference>
<keyword evidence="1" id="KW-0175">Coiled coil</keyword>
<feature type="coiled-coil region" evidence="1">
    <location>
        <begin position="36"/>
        <end position="88"/>
    </location>
</feature>
<dbReference type="EMBL" id="JAUUTY010000002">
    <property type="protein sequence ID" value="KAK1686375.1"/>
    <property type="molecule type" value="Genomic_DNA"/>
</dbReference>
<gene>
    <name evidence="2" type="ORF">QYE76_047223</name>
</gene>
<name>A0AAD8TNF0_LOLMU</name>
<proteinExistence type="predicted"/>
<accession>A0AAD8TNF0</accession>
<protein>
    <submittedName>
        <fullName evidence="2">Uncharacterized protein</fullName>
    </submittedName>
</protein>